<keyword evidence="3 6" id="KW-0812">Transmembrane</keyword>
<evidence type="ECO:0000256" key="5">
    <source>
        <dbReference type="ARBA" id="ARBA00023136"/>
    </source>
</evidence>
<proteinExistence type="predicted"/>
<evidence type="ECO:0000313" key="8">
    <source>
        <dbReference type="EMBL" id="PWW73603.1"/>
    </source>
</evidence>
<dbReference type="Proteomes" id="UP000246991">
    <property type="component" value="Unassembled WGS sequence"/>
</dbReference>
<gene>
    <name evidence="8" type="ORF">C7212DRAFT_365721</name>
</gene>
<dbReference type="InterPro" id="IPR036259">
    <property type="entry name" value="MFS_trans_sf"/>
</dbReference>
<sequence>MWQMWTAFGIALGLVMGVALFDVGGSTNQSVCSEELGNLLTYSCLKGKNSWYIKKGNYKLAFDSLICLRHSEVQAARDLIYIDVLLEAEREILNRRNRPVEVITIPRNSHALQASLVIMIMQQFCGVGILAYGTGTSYKSIRRALLGRMGFGIINFLFALPAVRTIDTFGRRNLLLFTFPLMALCMAIATAVTWFFNWLLTITWPPIHDSMESAAFGVYAALNVVGFVLILLFVPETRNRTLEELDSVFEVPSKDQVITGLYAGLRPTATGDCDSDGSSSYSSRKESLTTAHVIGVVEVAGEGHNGWAWECDLLSDGDRTHFF</sequence>
<keyword evidence="4 6" id="KW-1133">Transmembrane helix</keyword>
<name>A0A317SGQ9_9PEZI</name>
<dbReference type="PANTHER" id="PTHR48020:SF12">
    <property type="entry name" value="PROTON MYO-INOSITOL COTRANSPORTER"/>
    <property type="match status" value="1"/>
</dbReference>
<dbReference type="PANTHER" id="PTHR48020">
    <property type="entry name" value="PROTON MYO-INOSITOL COTRANSPORTER"/>
    <property type="match status" value="1"/>
</dbReference>
<accession>A0A317SGQ9</accession>
<dbReference type="GO" id="GO:0022857">
    <property type="term" value="F:transmembrane transporter activity"/>
    <property type="evidence" value="ECO:0007669"/>
    <property type="project" value="InterPro"/>
</dbReference>
<evidence type="ECO:0000313" key="9">
    <source>
        <dbReference type="Proteomes" id="UP000246991"/>
    </source>
</evidence>
<reference evidence="8 9" key="1">
    <citation type="submission" date="2018-03" db="EMBL/GenBank/DDBJ databases">
        <title>Genomes of Pezizomycetes fungi and the evolution of truffles.</title>
        <authorList>
            <person name="Murat C."/>
            <person name="Payen T."/>
            <person name="Noel B."/>
            <person name="Kuo A."/>
            <person name="Martin F.M."/>
        </authorList>
    </citation>
    <scope>NUCLEOTIDE SEQUENCE [LARGE SCALE GENOMIC DNA]</scope>
    <source>
        <strain evidence="8">091103-1</strain>
    </source>
</reference>
<dbReference type="STRING" id="42249.A0A317SGQ9"/>
<keyword evidence="5 6" id="KW-0472">Membrane</keyword>
<keyword evidence="7" id="KW-0732">Signal</keyword>
<evidence type="ECO:0008006" key="10">
    <source>
        <dbReference type="Google" id="ProtNLM"/>
    </source>
</evidence>
<keyword evidence="9" id="KW-1185">Reference proteome</keyword>
<evidence type="ECO:0000256" key="1">
    <source>
        <dbReference type="ARBA" id="ARBA00004370"/>
    </source>
</evidence>
<dbReference type="InterPro" id="IPR005828">
    <property type="entry name" value="MFS_sugar_transport-like"/>
</dbReference>
<organism evidence="8 9">
    <name type="scientific">Tuber magnatum</name>
    <name type="common">white Piedmont truffle</name>
    <dbReference type="NCBI Taxonomy" id="42249"/>
    <lineage>
        <taxon>Eukaryota</taxon>
        <taxon>Fungi</taxon>
        <taxon>Dikarya</taxon>
        <taxon>Ascomycota</taxon>
        <taxon>Pezizomycotina</taxon>
        <taxon>Pezizomycetes</taxon>
        <taxon>Pezizales</taxon>
        <taxon>Tuberaceae</taxon>
        <taxon>Tuber</taxon>
    </lineage>
</organism>
<feature type="transmembrane region" description="Helical" evidence="6">
    <location>
        <begin position="145"/>
        <end position="163"/>
    </location>
</feature>
<keyword evidence="2" id="KW-0813">Transport</keyword>
<evidence type="ECO:0000256" key="6">
    <source>
        <dbReference type="SAM" id="Phobius"/>
    </source>
</evidence>
<dbReference type="Pfam" id="PF00083">
    <property type="entry name" value="Sugar_tr"/>
    <property type="match status" value="1"/>
</dbReference>
<feature type="transmembrane region" description="Helical" evidence="6">
    <location>
        <begin position="175"/>
        <end position="196"/>
    </location>
</feature>
<comment type="subcellular location">
    <subcellularLocation>
        <location evidence="1">Membrane</location>
    </subcellularLocation>
</comment>
<evidence type="ECO:0000256" key="7">
    <source>
        <dbReference type="SAM" id="SignalP"/>
    </source>
</evidence>
<evidence type="ECO:0000256" key="2">
    <source>
        <dbReference type="ARBA" id="ARBA00022448"/>
    </source>
</evidence>
<evidence type="ECO:0000256" key="4">
    <source>
        <dbReference type="ARBA" id="ARBA00022989"/>
    </source>
</evidence>
<dbReference type="SUPFAM" id="SSF103473">
    <property type="entry name" value="MFS general substrate transporter"/>
    <property type="match status" value="1"/>
</dbReference>
<evidence type="ECO:0000256" key="3">
    <source>
        <dbReference type="ARBA" id="ARBA00022692"/>
    </source>
</evidence>
<dbReference type="InterPro" id="IPR050814">
    <property type="entry name" value="Myo-inositol_Transporter"/>
</dbReference>
<protein>
    <recommendedName>
        <fullName evidence="10">Major facilitator superfamily (MFS) profile domain-containing protein</fullName>
    </recommendedName>
</protein>
<dbReference type="AlphaFoldDB" id="A0A317SGQ9"/>
<feature type="transmembrane region" description="Helical" evidence="6">
    <location>
        <begin position="216"/>
        <end position="234"/>
    </location>
</feature>
<comment type="caution">
    <text evidence="8">The sequence shown here is derived from an EMBL/GenBank/DDBJ whole genome shotgun (WGS) entry which is preliminary data.</text>
</comment>
<feature type="signal peptide" evidence="7">
    <location>
        <begin position="1"/>
        <end position="17"/>
    </location>
</feature>
<dbReference type="Gene3D" id="1.20.1250.20">
    <property type="entry name" value="MFS general substrate transporter like domains"/>
    <property type="match status" value="2"/>
</dbReference>
<dbReference type="GO" id="GO:0016020">
    <property type="term" value="C:membrane"/>
    <property type="evidence" value="ECO:0007669"/>
    <property type="project" value="UniProtKB-SubCell"/>
</dbReference>
<feature type="chain" id="PRO_5016298252" description="Major facilitator superfamily (MFS) profile domain-containing protein" evidence="7">
    <location>
        <begin position="18"/>
        <end position="323"/>
    </location>
</feature>
<dbReference type="EMBL" id="PYWC01000077">
    <property type="protein sequence ID" value="PWW73603.1"/>
    <property type="molecule type" value="Genomic_DNA"/>
</dbReference>
<dbReference type="OrthoDB" id="5290825at2759"/>